<dbReference type="InterPro" id="IPR035906">
    <property type="entry name" value="MetI-like_sf"/>
</dbReference>
<evidence type="ECO:0000256" key="4">
    <source>
        <dbReference type="ARBA" id="ARBA00022596"/>
    </source>
</evidence>
<evidence type="ECO:0000256" key="6">
    <source>
        <dbReference type="ARBA" id="ARBA00022989"/>
    </source>
</evidence>
<feature type="transmembrane region" description="Helical" evidence="11">
    <location>
        <begin position="230"/>
        <end position="255"/>
    </location>
</feature>
<keyword evidence="4" id="KW-0533">Nickel</keyword>
<sequence length="314" mass="34764">MAGFILRRVLLLVPMLLGASLVIFLMLRLGPSDPAMDYLRLSKVPPTPQALEDARMMLGLDRPIMTQYLDWLGRAVRLDFGTSYATQRPVLPDLLHFLPATLQLAGVALALTIGLSVPLGIWAARYRERWPDHLVRLIAFVGVSMPNFWLGFLLVLLFSVHLGWLPAMGRGGLAHLVMPALAISFMSLAINARLLRASMLEAAGQPHVRYARLRGLPERRVERAHVLRNAWLPVITAMGMHVGEMIGGTLIIESIFGWPGVGRYAVSAILNRDYPVIQCFTLAMVAIFMLCNLVVDIVYALADPRIRLSAEGVE</sequence>
<comment type="similarity">
    <text evidence="10">Belongs to the binding-protein-dependent transport system permease family. OppBC subfamily.</text>
</comment>
<dbReference type="AlphaFoldDB" id="A0A285S1Q8"/>
<keyword evidence="7" id="KW-0406">Ion transport</keyword>
<evidence type="ECO:0000259" key="12">
    <source>
        <dbReference type="PROSITE" id="PS50928"/>
    </source>
</evidence>
<dbReference type="GO" id="GO:0015099">
    <property type="term" value="F:nickel cation transmembrane transporter activity"/>
    <property type="evidence" value="ECO:0007669"/>
    <property type="project" value="InterPro"/>
</dbReference>
<dbReference type="Pfam" id="PF19300">
    <property type="entry name" value="BPD_transp_1_N"/>
    <property type="match status" value="1"/>
</dbReference>
<keyword evidence="3" id="KW-1003">Cell membrane</keyword>
<dbReference type="NCBIfam" id="NF007677">
    <property type="entry name" value="PRK10352.1"/>
    <property type="match status" value="1"/>
</dbReference>
<proteinExistence type="inferred from homology"/>
<dbReference type="STRING" id="538381.GCA_001696535_04422"/>
<evidence type="ECO:0000256" key="3">
    <source>
        <dbReference type="ARBA" id="ARBA00022475"/>
    </source>
</evidence>
<dbReference type="NCBIfam" id="NF045470">
    <property type="entry name" value="Opp2B"/>
    <property type="match status" value="1"/>
</dbReference>
<dbReference type="PANTHER" id="PTHR43163">
    <property type="entry name" value="DIPEPTIDE TRANSPORT SYSTEM PERMEASE PROTEIN DPPB-RELATED"/>
    <property type="match status" value="1"/>
</dbReference>
<keyword evidence="6 11" id="KW-1133">Transmembrane helix</keyword>
<evidence type="ECO:0000256" key="9">
    <source>
        <dbReference type="ARBA" id="ARBA00023136"/>
    </source>
</evidence>
<evidence type="ECO:0000313" key="13">
    <source>
        <dbReference type="EMBL" id="SOC00595.1"/>
    </source>
</evidence>
<dbReference type="Gene3D" id="1.10.3720.10">
    <property type="entry name" value="MetI-like"/>
    <property type="match status" value="1"/>
</dbReference>
<feature type="transmembrane region" description="Helical" evidence="11">
    <location>
        <begin position="100"/>
        <end position="122"/>
    </location>
</feature>
<dbReference type="EMBL" id="OBML01000003">
    <property type="protein sequence ID" value="SOC00595.1"/>
    <property type="molecule type" value="Genomic_DNA"/>
</dbReference>
<feature type="transmembrane region" description="Helical" evidence="11">
    <location>
        <begin position="172"/>
        <end position="190"/>
    </location>
</feature>
<organism evidence="13 14">
    <name type="scientific">Stappia indica</name>
    <dbReference type="NCBI Taxonomy" id="538381"/>
    <lineage>
        <taxon>Bacteria</taxon>
        <taxon>Pseudomonadati</taxon>
        <taxon>Pseudomonadota</taxon>
        <taxon>Alphaproteobacteria</taxon>
        <taxon>Hyphomicrobiales</taxon>
        <taxon>Stappiaceae</taxon>
        <taxon>Stappia</taxon>
    </lineage>
</organism>
<feature type="transmembrane region" description="Helical" evidence="11">
    <location>
        <begin position="9"/>
        <end position="29"/>
    </location>
</feature>
<evidence type="ECO:0000313" key="14">
    <source>
        <dbReference type="Proteomes" id="UP000219331"/>
    </source>
</evidence>
<dbReference type="InterPro" id="IPR045621">
    <property type="entry name" value="BPD_transp_1_N"/>
</dbReference>
<keyword evidence="9 11" id="KW-0472">Membrane</keyword>
<evidence type="ECO:0000256" key="7">
    <source>
        <dbReference type="ARBA" id="ARBA00023065"/>
    </source>
</evidence>
<dbReference type="NCBIfam" id="TIGR02789">
    <property type="entry name" value="nickel_nikB"/>
    <property type="match status" value="1"/>
</dbReference>
<dbReference type="Pfam" id="PF00528">
    <property type="entry name" value="BPD_transp_1"/>
    <property type="match status" value="1"/>
</dbReference>
<dbReference type="OrthoDB" id="9807402at2"/>
<dbReference type="GO" id="GO:0005886">
    <property type="term" value="C:plasma membrane"/>
    <property type="evidence" value="ECO:0007669"/>
    <property type="project" value="UniProtKB-SubCell"/>
</dbReference>
<protein>
    <submittedName>
        <fullName evidence="13">Nickel transport system permease protein</fullName>
    </submittedName>
</protein>
<keyword evidence="5 11" id="KW-0812">Transmembrane</keyword>
<evidence type="ECO:0000256" key="10">
    <source>
        <dbReference type="ARBA" id="ARBA00024202"/>
    </source>
</evidence>
<dbReference type="InterPro" id="IPR014156">
    <property type="entry name" value="Nickel_NikB"/>
</dbReference>
<evidence type="ECO:0000256" key="2">
    <source>
        <dbReference type="ARBA" id="ARBA00022448"/>
    </source>
</evidence>
<feature type="transmembrane region" description="Helical" evidence="11">
    <location>
        <begin position="275"/>
        <end position="302"/>
    </location>
</feature>
<gene>
    <name evidence="13" type="ORF">SAMN05421512_103311</name>
</gene>
<dbReference type="RefSeq" id="WP_067224568.1">
    <property type="nucleotide sequence ID" value="NZ_MBQE01000006.1"/>
</dbReference>
<reference evidence="13 14" key="1">
    <citation type="submission" date="2017-08" db="EMBL/GenBank/DDBJ databases">
        <authorList>
            <person name="de Groot N.N."/>
        </authorList>
    </citation>
    <scope>NUCLEOTIDE SEQUENCE [LARGE SCALE GENOMIC DNA]</scope>
    <source>
        <strain evidence="13 14">USBA 352</strain>
    </source>
</reference>
<dbReference type="InterPro" id="IPR000515">
    <property type="entry name" value="MetI-like"/>
</dbReference>
<evidence type="ECO:0000256" key="5">
    <source>
        <dbReference type="ARBA" id="ARBA00022692"/>
    </source>
</evidence>
<evidence type="ECO:0000256" key="8">
    <source>
        <dbReference type="ARBA" id="ARBA00023112"/>
    </source>
</evidence>
<keyword evidence="14" id="KW-1185">Reference proteome</keyword>
<name>A0A285S1Q8_9HYPH</name>
<feature type="domain" description="ABC transmembrane type-1" evidence="12">
    <location>
        <begin position="98"/>
        <end position="295"/>
    </location>
</feature>
<evidence type="ECO:0000256" key="1">
    <source>
        <dbReference type="ARBA" id="ARBA00004651"/>
    </source>
</evidence>
<keyword evidence="8" id="KW-0921">Nickel transport</keyword>
<dbReference type="PANTHER" id="PTHR43163:SF6">
    <property type="entry name" value="DIPEPTIDE TRANSPORT SYSTEM PERMEASE PROTEIN DPPB-RELATED"/>
    <property type="match status" value="1"/>
</dbReference>
<dbReference type="PROSITE" id="PS50928">
    <property type="entry name" value="ABC_TM1"/>
    <property type="match status" value="1"/>
</dbReference>
<evidence type="ECO:0000256" key="11">
    <source>
        <dbReference type="RuleBase" id="RU363032"/>
    </source>
</evidence>
<dbReference type="CDD" id="cd06261">
    <property type="entry name" value="TM_PBP2"/>
    <property type="match status" value="1"/>
</dbReference>
<comment type="subcellular location">
    <subcellularLocation>
        <location evidence="1 11">Cell membrane</location>
        <topology evidence="1 11">Multi-pass membrane protein</topology>
    </subcellularLocation>
</comment>
<dbReference type="GO" id="GO:0071916">
    <property type="term" value="F:dipeptide transmembrane transporter activity"/>
    <property type="evidence" value="ECO:0007669"/>
    <property type="project" value="TreeGrafter"/>
</dbReference>
<feature type="transmembrane region" description="Helical" evidence="11">
    <location>
        <begin position="134"/>
        <end position="160"/>
    </location>
</feature>
<dbReference type="Proteomes" id="UP000219331">
    <property type="component" value="Unassembled WGS sequence"/>
</dbReference>
<dbReference type="InterPro" id="IPR050045">
    <property type="entry name" value="Opp2B"/>
</dbReference>
<keyword evidence="2 11" id="KW-0813">Transport</keyword>
<accession>A0A285S1Q8</accession>
<dbReference type="SUPFAM" id="SSF161098">
    <property type="entry name" value="MetI-like"/>
    <property type="match status" value="1"/>
</dbReference>